<dbReference type="EMBL" id="HQ632856">
    <property type="protein sequence ID" value="AER13161.1"/>
    <property type="molecule type" value="Genomic_DNA"/>
</dbReference>
<dbReference type="InterPro" id="IPR000477">
    <property type="entry name" value="RT_dom"/>
</dbReference>
<proteinExistence type="predicted"/>
<name>G8DCW8_PHAVU</name>
<evidence type="ECO:0000313" key="2">
    <source>
        <dbReference type="EMBL" id="AER13161.1"/>
    </source>
</evidence>
<dbReference type="Pfam" id="PF00078">
    <property type="entry name" value="RVT_1"/>
    <property type="match status" value="1"/>
</dbReference>
<dbReference type="CDD" id="cd01650">
    <property type="entry name" value="RT_nLTR_like"/>
    <property type="match status" value="1"/>
</dbReference>
<dbReference type="PANTHER" id="PTHR46890:SF50">
    <property type="entry name" value="RNA-DIRECTED DNA POLYMERASE, EUKARYOTA, REVERSE TRANSCRIPTASE ZINC-BINDING DOMAIN PROTEIN-RELATED"/>
    <property type="match status" value="1"/>
</dbReference>
<accession>G8DCW8</accession>
<evidence type="ECO:0000259" key="1">
    <source>
        <dbReference type="PROSITE" id="PS50878"/>
    </source>
</evidence>
<dbReference type="PROSITE" id="PS50878">
    <property type="entry name" value="RT_POL"/>
    <property type="match status" value="1"/>
</dbReference>
<dbReference type="PANTHER" id="PTHR46890">
    <property type="entry name" value="NON-LTR RETROLELEMENT REVERSE TRANSCRIPTASE-LIKE PROTEIN-RELATED"/>
    <property type="match status" value="1"/>
</dbReference>
<reference evidence="2" key="1">
    <citation type="submission" date="2010-11" db="EMBL/GenBank/DDBJ databases">
        <title>Evolution of the Rpp4 Asian soybean rust resistance locus in legumes.</title>
        <authorList>
            <person name="Freeman B.C."/>
            <person name="Lincoln L.M."/>
            <person name="Graham M.A."/>
        </authorList>
    </citation>
    <scope>NUCLEOTIDE SEQUENCE</scope>
</reference>
<organism evidence="2">
    <name type="scientific">Phaseolus vulgaris</name>
    <name type="common">Kidney bean</name>
    <name type="synonym">French bean</name>
    <dbReference type="NCBI Taxonomy" id="3885"/>
    <lineage>
        <taxon>Eukaryota</taxon>
        <taxon>Viridiplantae</taxon>
        <taxon>Streptophyta</taxon>
        <taxon>Embryophyta</taxon>
        <taxon>Tracheophyta</taxon>
        <taxon>Spermatophyta</taxon>
        <taxon>Magnoliopsida</taxon>
        <taxon>eudicotyledons</taxon>
        <taxon>Gunneridae</taxon>
        <taxon>Pentapetalae</taxon>
        <taxon>rosids</taxon>
        <taxon>fabids</taxon>
        <taxon>Fabales</taxon>
        <taxon>Fabaceae</taxon>
        <taxon>Papilionoideae</taxon>
        <taxon>50 kb inversion clade</taxon>
        <taxon>NPAAA clade</taxon>
        <taxon>indigoferoid/millettioid clade</taxon>
        <taxon>Phaseoleae</taxon>
        <taxon>Phaseolus</taxon>
    </lineage>
</organism>
<sequence length="685" mass="78312">MIDIEAIQSQNILIRIVTCGFDIRTLKSTILQLIRYTCREKSTVQRNDKKIESLICQKARASLFKNGDSCTRFLHSTLRWRRLKNEVKGVQVGDQWCEEPSTVRAEEKELFETRFRATKDLEVRLNGVEFKSLTPMENQSLVAMFIEEEIRDAVWQREGSKSPEPDGFNFNFIKKSWEFIKEEIIVALALFHMTGSIPKGCNASFITLIPKIKDPSKLEQYRLISLVGALYKIISKVLASRLKKVFLAIIYEIQSSFLKGRGILDSILMANEVVEELRKKGRSRFCLKVDFEKAYDSIRGCMESASVSVLVNESPTEEFKPSRGLRQGDPLAPILFLVVAEGLVGIVRQALKVKLLTGLKIGCKEIEICILEFADDTLFLCEDTLNDVLTLKVILRGFELASSLKINFHKSKLAGINVQSNTVECFTKTLNCSQMGIPFKYLGIEVGGNPRKKQFWEPVLNKLKARLSVWKGRAPESVCRRIIKIQTSFLWGWGKVNKPISWGGGRGWFQEELGWKLGCEDKAKFGEEVWVGSNDLESMFPRMYSLSLNQGQTMGKVGTWSNSEWRWTMRWRRAKFEWESPMEADLITLLSKVWGKETPGTFFVNSAYECLAKYGRGPQSEVYKLLWKAKAFPNVAMTAWRVMRGRMPTRVCLSRRGVLMKSTLCSLCQSEEESCQHLFLECKHA</sequence>
<dbReference type="Pfam" id="PF13966">
    <property type="entry name" value="zf-RVT"/>
    <property type="match status" value="1"/>
</dbReference>
<dbReference type="InterPro" id="IPR026960">
    <property type="entry name" value="RVT-Znf"/>
</dbReference>
<feature type="domain" description="Reverse transcriptase" evidence="1">
    <location>
        <begin position="190"/>
        <end position="446"/>
    </location>
</feature>
<dbReference type="AlphaFoldDB" id="G8DCW8"/>
<protein>
    <submittedName>
        <fullName evidence="2">Putative non-LTR retroelement</fullName>
    </submittedName>
</protein>
<dbReference type="InterPro" id="IPR052343">
    <property type="entry name" value="Retrotransposon-Effector_Assoc"/>
</dbReference>